<dbReference type="InterPro" id="IPR029063">
    <property type="entry name" value="SAM-dependent_MTases_sf"/>
</dbReference>
<dbReference type="RefSeq" id="WP_093090323.1">
    <property type="nucleotide sequence ID" value="NZ_FOTQ01000001.1"/>
</dbReference>
<evidence type="ECO:0000313" key="3">
    <source>
        <dbReference type="EMBL" id="SFL48079.1"/>
    </source>
</evidence>
<name>A0A1I4I152_9RHOB</name>
<evidence type="ECO:0000256" key="2">
    <source>
        <dbReference type="ARBA" id="ARBA00022679"/>
    </source>
</evidence>
<protein>
    <submittedName>
        <fullName evidence="3">SAM-dependent methyltransferase, MidA family</fullName>
    </submittedName>
</protein>
<keyword evidence="1 3" id="KW-0489">Methyltransferase</keyword>
<reference evidence="3 4" key="1">
    <citation type="submission" date="2016-10" db="EMBL/GenBank/DDBJ databases">
        <authorList>
            <person name="de Groot N.N."/>
        </authorList>
    </citation>
    <scope>NUCLEOTIDE SEQUENCE [LARGE SCALE GENOMIC DNA]</scope>
    <source>
        <strain evidence="3 4">DSM 15283</strain>
    </source>
</reference>
<dbReference type="OrthoDB" id="9794208at2"/>
<dbReference type="GO" id="GO:0035243">
    <property type="term" value="F:protein-arginine omega-N symmetric methyltransferase activity"/>
    <property type="evidence" value="ECO:0007669"/>
    <property type="project" value="TreeGrafter"/>
</dbReference>
<dbReference type="SUPFAM" id="SSF53335">
    <property type="entry name" value="S-adenosyl-L-methionine-dependent methyltransferases"/>
    <property type="match status" value="1"/>
</dbReference>
<dbReference type="InterPro" id="IPR038375">
    <property type="entry name" value="NDUFAF7_sf"/>
</dbReference>
<proteinExistence type="predicted"/>
<dbReference type="PANTHER" id="PTHR12049:SF7">
    <property type="entry name" value="PROTEIN ARGININE METHYLTRANSFERASE NDUFAF7, MITOCHONDRIAL"/>
    <property type="match status" value="1"/>
</dbReference>
<organism evidence="3 4">
    <name type="scientific">Shimia aestuarii</name>
    <dbReference type="NCBI Taxonomy" id="254406"/>
    <lineage>
        <taxon>Bacteria</taxon>
        <taxon>Pseudomonadati</taxon>
        <taxon>Pseudomonadota</taxon>
        <taxon>Alphaproteobacteria</taxon>
        <taxon>Rhodobacterales</taxon>
        <taxon>Roseobacteraceae</taxon>
    </lineage>
</organism>
<accession>A0A1I4I152</accession>
<dbReference type="GO" id="GO:0032259">
    <property type="term" value="P:methylation"/>
    <property type="evidence" value="ECO:0007669"/>
    <property type="project" value="UniProtKB-KW"/>
</dbReference>
<dbReference type="Pfam" id="PF02636">
    <property type="entry name" value="Methyltransf_28"/>
    <property type="match status" value="1"/>
</dbReference>
<keyword evidence="2 3" id="KW-0808">Transferase</keyword>
<evidence type="ECO:0000313" key="4">
    <source>
        <dbReference type="Proteomes" id="UP000199144"/>
    </source>
</evidence>
<dbReference type="Proteomes" id="UP000199144">
    <property type="component" value="Unassembled WGS sequence"/>
</dbReference>
<dbReference type="EMBL" id="FOTQ01000001">
    <property type="protein sequence ID" value="SFL48079.1"/>
    <property type="molecule type" value="Genomic_DNA"/>
</dbReference>
<dbReference type="InterPro" id="IPR003788">
    <property type="entry name" value="NDUFAF7"/>
</dbReference>
<evidence type="ECO:0000256" key="1">
    <source>
        <dbReference type="ARBA" id="ARBA00022603"/>
    </source>
</evidence>
<sequence>MSDMKDHLIRRIRSSGPMTVAEFMTEALLHPTLGYYTTRDPLGATGDFTTAPEISQMFGEMIGLALAQAWMDQGAPNQFTLAEPGPGRGTLMADILRATRGVPGFHAAMQLCLIEASPALREKQRALLGDGATWLDTLDQLPDQPLFLVANEFFDALPIRQFQRGADGWQERLIGLRGEELTIGLGPEQPRADLEHRLADTVESQIVEICPPAPALVQSIGSRIAEFGGAALIIDYGDWRARGDTLQAVRNHEPIDPLAAPGASDLTAHVDFEVLANQAGCAHAQLTPQGVFLERLGITARAQALAARLQGDALTAHIAAHRRLTHPEEMGNLFKVLALFPEGATPPPGCDP</sequence>
<gene>
    <name evidence="3" type="ORF">SAMN04488042_101368</name>
</gene>
<dbReference type="AlphaFoldDB" id="A0A1I4I152"/>
<keyword evidence="4" id="KW-1185">Reference proteome</keyword>
<dbReference type="PANTHER" id="PTHR12049">
    <property type="entry name" value="PROTEIN ARGININE METHYLTRANSFERASE NDUFAF7, MITOCHONDRIAL"/>
    <property type="match status" value="1"/>
</dbReference>
<dbReference type="Gene3D" id="3.40.50.12710">
    <property type="match status" value="1"/>
</dbReference>
<dbReference type="STRING" id="254406.SAMN04488042_101368"/>